<dbReference type="AlphaFoldDB" id="A0AAD1YVN6"/>
<dbReference type="GO" id="GO:0005737">
    <property type="term" value="C:cytoplasm"/>
    <property type="evidence" value="ECO:0007669"/>
    <property type="project" value="TreeGrafter"/>
</dbReference>
<keyword evidence="3" id="KW-1185">Reference proteome</keyword>
<name>A0AAD1YVN6_9LAMI</name>
<feature type="domain" description="25S rRNA (uridine-N(3))-methyltransferase BMT5-like" evidence="1">
    <location>
        <begin position="12"/>
        <end position="86"/>
    </location>
</feature>
<evidence type="ECO:0000313" key="3">
    <source>
        <dbReference type="Proteomes" id="UP000834106"/>
    </source>
</evidence>
<dbReference type="GO" id="GO:0070042">
    <property type="term" value="F:rRNA (uridine-N3-)-methyltransferase activity"/>
    <property type="evidence" value="ECO:0007669"/>
    <property type="project" value="InterPro"/>
</dbReference>
<dbReference type="InterPro" id="IPR019446">
    <property type="entry name" value="BMT5-like"/>
</dbReference>
<dbReference type="Pfam" id="PF10354">
    <property type="entry name" value="BMT5-like"/>
    <property type="match status" value="1"/>
</dbReference>
<dbReference type="Proteomes" id="UP000834106">
    <property type="component" value="Chromosome 2"/>
</dbReference>
<dbReference type="PANTHER" id="PTHR11538">
    <property type="entry name" value="PHENYLALANYL-TRNA SYNTHETASE"/>
    <property type="match status" value="1"/>
</dbReference>
<dbReference type="GO" id="GO:0070475">
    <property type="term" value="P:rRNA base methylation"/>
    <property type="evidence" value="ECO:0007669"/>
    <property type="project" value="InterPro"/>
</dbReference>
<gene>
    <name evidence="2" type="ORF">FPE_LOCUS4225</name>
</gene>
<evidence type="ECO:0000259" key="1">
    <source>
        <dbReference type="Pfam" id="PF10354"/>
    </source>
</evidence>
<sequence length="150" mass="16860">MDKHYNSNHRILLVGEGDFSFSASLAVAFGSAPNMIATSLDSVDFLKNNYKHAMSNIEKLRSRKCIVMHGIDATEVAMQNIRPRMYGITMFILYTVPTNKKQESICLTFEPNIPNSSLSLWSSSPFSDSSLCKFSDRFQSMIDAMRCDAI</sequence>
<organism evidence="2 3">
    <name type="scientific">Fraxinus pennsylvanica</name>
    <dbReference type="NCBI Taxonomy" id="56036"/>
    <lineage>
        <taxon>Eukaryota</taxon>
        <taxon>Viridiplantae</taxon>
        <taxon>Streptophyta</taxon>
        <taxon>Embryophyta</taxon>
        <taxon>Tracheophyta</taxon>
        <taxon>Spermatophyta</taxon>
        <taxon>Magnoliopsida</taxon>
        <taxon>eudicotyledons</taxon>
        <taxon>Gunneridae</taxon>
        <taxon>Pentapetalae</taxon>
        <taxon>asterids</taxon>
        <taxon>lamiids</taxon>
        <taxon>Lamiales</taxon>
        <taxon>Oleaceae</taxon>
        <taxon>Oleeae</taxon>
        <taxon>Fraxinus</taxon>
    </lineage>
</organism>
<reference evidence="2" key="1">
    <citation type="submission" date="2023-05" db="EMBL/GenBank/DDBJ databases">
        <authorList>
            <person name="Huff M."/>
        </authorList>
    </citation>
    <scope>NUCLEOTIDE SEQUENCE</scope>
</reference>
<dbReference type="EMBL" id="OU503037">
    <property type="protein sequence ID" value="CAI9756795.1"/>
    <property type="molecule type" value="Genomic_DNA"/>
</dbReference>
<proteinExistence type="predicted"/>
<dbReference type="PANTHER" id="PTHR11538:SF70">
    <property type="entry name" value="25S RRNA (URIDINE-N(3))-METHYLTRANSFERASE BMT5-LIKE DOMAIN-CONTAINING PROTEIN"/>
    <property type="match status" value="1"/>
</dbReference>
<protein>
    <recommendedName>
        <fullName evidence="1">25S rRNA (uridine-N(3))-methyltransferase BMT5-like domain-containing protein</fullName>
    </recommendedName>
</protein>
<evidence type="ECO:0000313" key="2">
    <source>
        <dbReference type="EMBL" id="CAI9756795.1"/>
    </source>
</evidence>
<accession>A0AAD1YVN6</accession>